<dbReference type="GO" id="GO:0016705">
    <property type="term" value="F:oxidoreductase activity, acting on paired donors, with incorporation or reduction of molecular oxygen"/>
    <property type="evidence" value="ECO:0007669"/>
    <property type="project" value="InterPro"/>
</dbReference>
<evidence type="ECO:0000313" key="8">
    <source>
        <dbReference type="Proteomes" id="UP000664132"/>
    </source>
</evidence>
<dbReference type="Gene3D" id="1.10.630.10">
    <property type="entry name" value="Cytochrome P450"/>
    <property type="match status" value="1"/>
</dbReference>
<comment type="cofactor">
    <cofactor evidence="1 4">
        <name>heme</name>
        <dbReference type="ChEBI" id="CHEBI:30413"/>
    </cofactor>
</comment>
<dbReference type="PRINTS" id="PR00385">
    <property type="entry name" value="P450"/>
</dbReference>
<keyword evidence="6" id="KW-0472">Membrane</keyword>
<keyword evidence="6" id="KW-1133">Transmembrane helix</keyword>
<keyword evidence="6" id="KW-0812">Transmembrane</keyword>
<keyword evidence="5" id="KW-0560">Oxidoreductase</keyword>
<dbReference type="InterPro" id="IPR050121">
    <property type="entry name" value="Cytochrome_P450_monoxygenase"/>
</dbReference>
<dbReference type="GO" id="GO:0004497">
    <property type="term" value="F:monooxygenase activity"/>
    <property type="evidence" value="ECO:0007669"/>
    <property type="project" value="UniProtKB-KW"/>
</dbReference>
<accession>A0A8H7T3U5</accession>
<dbReference type="PROSITE" id="PS00086">
    <property type="entry name" value="CYTOCHROME_P450"/>
    <property type="match status" value="1"/>
</dbReference>
<dbReference type="Proteomes" id="UP000664132">
    <property type="component" value="Unassembled WGS sequence"/>
</dbReference>
<evidence type="ECO:0000256" key="5">
    <source>
        <dbReference type="RuleBase" id="RU000461"/>
    </source>
</evidence>
<organism evidence="7 8">
    <name type="scientific">Cadophora malorum</name>
    <dbReference type="NCBI Taxonomy" id="108018"/>
    <lineage>
        <taxon>Eukaryota</taxon>
        <taxon>Fungi</taxon>
        <taxon>Dikarya</taxon>
        <taxon>Ascomycota</taxon>
        <taxon>Pezizomycotina</taxon>
        <taxon>Leotiomycetes</taxon>
        <taxon>Helotiales</taxon>
        <taxon>Ploettnerulaceae</taxon>
        <taxon>Cadophora</taxon>
    </lineage>
</organism>
<evidence type="ECO:0000313" key="7">
    <source>
        <dbReference type="EMBL" id="KAG4411863.1"/>
    </source>
</evidence>
<protein>
    <recommendedName>
        <fullName evidence="9">Cytochrome P450</fullName>
    </recommendedName>
</protein>
<dbReference type="Pfam" id="PF00067">
    <property type="entry name" value="p450"/>
    <property type="match status" value="1"/>
</dbReference>
<evidence type="ECO:0000256" key="4">
    <source>
        <dbReference type="PIRSR" id="PIRSR602401-1"/>
    </source>
</evidence>
<keyword evidence="5" id="KW-0503">Monooxygenase</keyword>
<comment type="caution">
    <text evidence="7">The sequence shown here is derived from an EMBL/GenBank/DDBJ whole genome shotgun (WGS) entry which is preliminary data.</text>
</comment>
<feature type="transmembrane region" description="Helical" evidence="6">
    <location>
        <begin position="311"/>
        <end position="333"/>
    </location>
</feature>
<dbReference type="CDD" id="cd11060">
    <property type="entry name" value="CYP57A1-like"/>
    <property type="match status" value="1"/>
</dbReference>
<dbReference type="InterPro" id="IPR001128">
    <property type="entry name" value="Cyt_P450"/>
</dbReference>
<dbReference type="SUPFAM" id="SSF48264">
    <property type="entry name" value="Cytochrome P450"/>
    <property type="match status" value="1"/>
</dbReference>
<dbReference type="GO" id="GO:0005506">
    <property type="term" value="F:iron ion binding"/>
    <property type="evidence" value="ECO:0007669"/>
    <property type="project" value="InterPro"/>
</dbReference>
<evidence type="ECO:0000256" key="1">
    <source>
        <dbReference type="ARBA" id="ARBA00001971"/>
    </source>
</evidence>
<dbReference type="EMBL" id="JAFJYH010000432">
    <property type="protein sequence ID" value="KAG4411863.1"/>
    <property type="molecule type" value="Genomic_DNA"/>
</dbReference>
<evidence type="ECO:0000256" key="6">
    <source>
        <dbReference type="SAM" id="Phobius"/>
    </source>
</evidence>
<keyword evidence="8" id="KW-1185">Reference proteome</keyword>
<evidence type="ECO:0008006" key="9">
    <source>
        <dbReference type="Google" id="ProtNLM"/>
    </source>
</evidence>
<feature type="binding site" description="axial binding residue" evidence="4">
    <location>
        <position position="462"/>
    </location>
    <ligand>
        <name>heme</name>
        <dbReference type="ChEBI" id="CHEBI:30413"/>
    </ligand>
    <ligandPart>
        <name>Fe</name>
        <dbReference type="ChEBI" id="CHEBI:18248"/>
    </ligandPart>
</feature>
<keyword evidence="2 4" id="KW-0479">Metal-binding</keyword>
<evidence type="ECO:0000256" key="3">
    <source>
        <dbReference type="ARBA" id="ARBA00023004"/>
    </source>
</evidence>
<dbReference type="PANTHER" id="PTHR24305">
    <property type="entry name" value="CYTOCHROME P450"/>
    <property type="match status" value="1"/>
</dbReference>
<feature type="transmembrane region" description="Helical" evidence="6">
    <location>
        <begin position="12"/>
        <end position="33"/>
    </location>
</feature>
<dbReference type="PANTHER" id="PTHR24305:SF190">
    <property type="entry name" value="P450, PUTATIVE (EUROFUNG)-RELATED"/>
    <property type="match status" value="1"/>
</dbReference>
<dbReference type="OrthoDB" id="3934656at2759"/>
<sequence length="519" mass="58910">MLLPDTLLQPDIISVLKPAAALFAFYLLGVAVYNRYFHPLKDFPGPFWASITSLWYYRAIITSDYKSYQLEIHRKYGPMVRLAPGHIQIADPAAIEPIYGPKANFLKSKFYDPFDAKISPIPDNFVIRDDKIHSARRRAVAHIYTQAAVLEYEPCVDRVIDLFEQRMEQFATSGEIVDMSTWMRKYTFDVVGEMFYGKEGGLGFIRDNVDVNGWANLLEVLTKPITAIAYVPYGLQSLVLLSQLFSSRTRTGVLGFFTIKNQSHATLKERLDDIAAKKAVNPNDGLSKLIDVAKDTEKNNDFGMLDVVAEIFAIIFAGSDTTSTALIAIFYFLHKHPEKLAKLQEEIDTAFIDGKLTYPIRFSESNKLPYLRAVVNEATRLHPSLGLSLPRVVPPGGADICGKYFAGGYEVGMNAAVVQMDYGVFGKDADEFIPERWTRDGERAAANMERHFLQFGYGKRICIGKHIANTEMYKLLPSILYKYAFELKGDKTWTLQREWFQQQKNVKVIVRRRQPRTAN</sequence>
<dbReference type="AlphaFoldDB" id="A0A8H7T3U5"/>
<dbReference type="InterPro" id="IPR002401">
    <property type="entry name" value="Cyt_P450_E_grp-I"/>
</dbReference>
<dbReference type="PRINTS" id="PR00463">
    <property type="entry name" value="EP450I"/>
</dbReference>
<dbReference type="GO" id="GO:0020037">
    <property type="term" value="F:heme binding"/>
    <property type="evidence" value="ECO:0007669"/>
    <property type="project" value="InterPro"/>
</dbReference>
<proteinExistence type="inferred from homology"/>
<evidence type="ECO:0000256" key="2">
    <source>
        <dbReference type="ARBA" id="ARBA00022723"/>
    </source>
</evidence>
<dbReference type="InterPro" id="IPR036396">
    <property type="entry name" value="Cyt_P450_sf"/>
</dbReference>
<comment type="similarity">
    <text evidence="5">Belongs to the cytochrome P450 family.</text>
</comment>
<keyword evidence="4 5" id="KW-0349">Heme</keyword>
<reference evidence="7" key="1">
    <citation type="submission" date="2021-02" db="EMBL/GenBank/DDBJ databases">
        <title>Genome sequence Cadophora malorum strain M34.</title>
        <authorList>
            <person name="Stefanovic E."/>
            <person name="Vu D."/>
            <person name="Scully C."/>
            <person name="Dijksterhuis J."/>
            <person name="Roader J."/>
            <person name="Houbraken J."/>
        </authorList>
    </citation>
    <scope>NUCLEOTIDE SEQUENCE</scope>
    <source>
        <strain evidence="7">M34</strain>
    </source>
</reference>
<gene>
    <name evidence="7" type="ORF">IFR04_015003</name>
</gene>
<keyword evidence="3 4" id="KW-0408">Iron</keyword>
<dbReference type="InterPro" id="IPR017972">
    <property type="entry name" value="Cyt_P450_CS"/>
</dbReference>
<name>A0A8H7T3U5_9HELO</name>